<feature type="binding site" evidence="5">
    <location>
        <position position="95"/>
    </location>
    <ligand>
        <name>Mg(2+)</name>
        <dbReference type="ChEBI" id="CHEBI:18420"/>
        <label>1</label>
        <note>catalytic</note>
    </ligand>
</feature>
<feature type="binding site" evidence="4">
    <location>
        <position position="95"/>
    </location>
    <ligand>
        <name>Mg(2+)</name>
        <dbReference type="ChEBI" id="CHEBI:18420"/>
        <label>2</label>
    </ligand>
</feature>
<evidence type="ECO:0000256" key="3">
    <source>
        <dbReference type="ARBA" id="ARBA00022842"/>
    </source>
</evidence>
<dbReference type="AlphaFoldDB" id="A0A838YN45"/>
<dbReference type="Pfam" id="PF00459">
    <property type="entry name" value="Inositol_P"/>
    <property type="match status" value="1"/>
</dbReference>
<dbReference type="GO" id="GO:0005886">
    <property type="term" value="C:plasma membrane"/>
    <property type="evidence" value="ECO:0007669"/>
    <property type="project" value="UniProtKB-SubCell"/>
</dbReference>
<feature type="binding site" evidence="4">
    <location>
        <position position="211"/>
    </location>
    <ligand>
        <name>Mg(2+)</name>
        <dbReference type="ChEBI" id="CHEBI:18420"/>
        <label>2</label>
    </ligand>
</feature>
<accession>A0A838YN45</accession>
<dbReference type="SUPFAM" id="SSF56655">
    <property type="entry name" value="Carbohydrate phosphatase"/>
    <property type="match status" value="1"/>
</dbReference>
<dbReference type="GO" id="GO:0000287">
    <property type="term" value="F:magnesium ion binding"/>
    <property type="evidence" value="ECO:0007669"/>
    <property type="project" value="UniProtKB-UniRule"/>
</dbReference>
<dbReference type="GO" id="GO:0000103">
    <property type="term" value="P:sulfate assimilation"/>
    <property type="evidence" value="ECO:0007669"/>
    <property type="project" value="TreeGrafter"/>
</dbReference>
<feature type="binding site" evidence="4">
    <location>
        <position position="92"/>
    </location>
    <ligand>
        <name>Mg(2+)</name>
        <dbReference type="ChEBI" id="CHEBI:18420"/>
        <label>2</label>
    </ligand>
</feature>
<dbReference type="CDD" id="cd01638">
    <property type="entry name" value="CysQ"/>
    <property type="match status" value="1"/>
</dbReference>
<dbReference type="PRINTS" id="PR00377">
    <property type="entry name" value="IMPHPHTASES"/>
</dbReference>
<keyword evidence="3 4" id="KW-0460">Magnesium</keyword>
<comment type="function">
    <text evidence="4">Converts adenosine-3',5'-bisphosphate (PAP) to AMP.</text>
</comment>
<keyword evidence="4" id="KW-0997">Cell inner membrane</keyword>
<dbReference type="GO" id="GO:0008441">
    <property type="term" value="F:3'(2'),5'-bisphosphate nucleotidase activity"/>
    <property type="evidence" value="ECO:0007669"/>
    <property type="project" value="UniProtKB-UniRule"/>
</dbReference>
<dbReference type="InterPro" id="IPR000760">
    <property type="entry name" value="Inositol_monophosphatase-like"/>
</dbReference>
<comment type="subcellular location">
    <subcellularLocation>
        <location evidence="4">Cell inner membrane</location>
        <topology evidence="4">Peripheral membrane protein</topology>
        <orientation evidence="4">Cytoplasmic side</orientation>
    </subcellularLocation>
</comment>
<sequence>MQVSKKFIDSILSSLEATVIKSSSAIMEVYASNELNKQDKKDGSPVTKADLAANNIILSDLKKLTPDIPIISEETFSNENIDHGYSLFWIVDPLDGTREFINKSNEFTVNIALIENKIPIFGIVGAPALGKLWYGSIFDTQPINSFDEDAPIRVVMSKSHKTEMDELFLDHLRDKNFNFELVERGSSLKICSLADDQADFYPRFGPTSEWDIAAADAFLRSRGGEILKACNFTSLEYGKPDSILNPFFFCFRNELVKQKIMPILGEFNKKLL</sequence>
<feature type="binding site" evidence="5">
    <location>
        <position position="94"/>
    </location>
    <ligand>
        <name>Mg(2+)</name>
        <dbReference type="ChEBI" id="CHEBI:18420"/>
        <label>1</label>
        <note>catalytic</note>
    </ligand>
</feature>
<dbReference type="InterPro" id="IPR020583">
    <property type="entry name" value="Inositol_monoP_metal-BS"/>
</dbReference>
<dbReference type="Proteomes" id="UP000585327">
    <property type="component" value="Unassembled WGS sequence"/>
</dbReference>
<dbReference type="GO" id="GO:0050427">
    <property type="term" value="P:3'-phosphoadenosine 5'-phosphosulfate metabolic process"/>
    <property type="evidence" value="ECO:0007669"/>
    <property type="project" value="TreeGrafter"/>
</dbReference>
<evidence type="ECO:0000256" key="2">
    <source>
        <dbReference type="ARBA" id="ARBA00022723"/>
    </source>
</evidence>
<proteinExistence type="inferred from homology"/>
<evidence type="ECO:0000313" key="7">
    <source>
        <dbReference type="Proteomes" id="UP000585327"/>
    </source>
</evidence>
<keyword evidence="4" id="KW-0378">Hydrolase</keyword>
<dbReference type="PANTHER" id="PTHR43028">
    <property type="entry name" value="3'(2'),5'-BISPHOSPHATE NUCLEOTIDASE 1"/>
    <property type="match status" value="1"/>
</dbReference>
<keyword evidence="4" id="KW-0472">Membrane</keyword>
<dbReference type="PANTHER" id="PTHR43028:SF5">
    <property type="entry name" value="3'(2'),5'-BISPHOSPHATE NUCLEOTIDASE 1"/>
    <property type="match status" value="1"/>
</dbReference>
<feature type="binding site" evidence="4">
    <location>
        <begin position="94"/>
        <end position="97"/>
    </location>
    <ligand>
        <name>substrate</name>
    </ligand>
</feature>
<reference evidence="6 7" key="1">
    <citation type="submission" date="2020-06" db="EMBL/GenBank/DDBJ databases">
        <title>Dysbiosis in marine aquaculture revealed through microbiome analysis: reverse ecology for environmental sustainability.</title>
        <authorList>
            <person name="Haro-Moreno J.M."/>
            <person name="Coutinho F.H."/>
            <person name="Zaragoza-Solas A."/>
            <person name="Picazo A."/>
            <person name="Almagro-Moreno S."/>
            <person name="Lopez-Perez M."/>
        </authorList>
    </citation>
    <scope>NUCLEOTIDE SEQUENCE [LARGE SCALE GENOMIC DNA]</scope>
    <source>
        <strain evidence="6">MCMED-G42</strain>
    </source>
</reference>
<organism evidence="6 7">
    <name type="scientific">SAR86 cluster bacterium</name>
    <dbReference type="NCBI Taxonomy" id="2030880"/>
    <lineage>
        <taxon>Bacteria</taxon>
        <taxon>Pseudomonadati</taxon>
        <taxon>Pseudomonadota</taxon>
        <taxon>Gammaproteobacteria</taxon>
        <taxon>SAR86 cluster</taxon>
    </lineage>
</organism>
<feature type="binding site" evidence="5">
    <location>
        <position position="211"/>
    </location>
    <ligand>
        <name>Mg(2+)</name>
        <dbReference type="ChEBI" id="CHEBI:18420"/>
        <label>1</label>
        <note>catalytic</note>
    </ligand>
</feature>
<feature type="binding site" evidence="4">
    <location>
        <position position="211"/>
    </location>
    <ligand>
        <name>substrate</name>
    </ligand>
</feature>
<dbReference type="InterPro" id="IPR006240">
    <property type="entry name" value="CysQ"/>
</dbReference>
<feature type="binding site" evidence="5">
    <location>
        <position position="73"/>
    </location>
    <ligand>
        <name>Mg(2+)</name>
        <dbReference type="ChEBI" id="CHEBI:18420"/>
        <label>1</label>
        <note>catalytic</note>
    </ligand>
</feature>
<dbReference type="PROSITE" id="PS00629">
    <property type="entry name" value="IMP_1"/>
    <property type="match status" value="1"/>
</dbReference>
<comment type="caution">
    <text evidence="6">The sequence shown here is derived from an EMBL/GenBank/DDBJ whole genome shotgun (WGS) entry which is preliminary data.</text>
</comment>
<dbReference type="Gene3D" id="3.30.540.10">
    <property type="entry name" value="Fructose-1,6-Bisphosphatase, subunit A, domain 1"/>
    <property type="match status" value="1"/>
</dbReference>
<evidence type="ECO:0000256" key="5">
    <source>
        <dbReference type="PIRSR" id="PIRSR600760-2"/>
    </source>
</evidence>
<keyword evidence="2 4" id="KW-0479">Metal-binding</keyword>
<feature type="binding site" evidence="4">
    <location>
        <position position="73"/>
    </location>
    <ligand>
        <name>Mg(2+)</name>
        <dbReference type="ChEBI" id="CHEBI:18420"/>
        <label>1</label>
    </ligand>
</feature>
<comment type="cofactor">
    <cofactor evidence="4 5">
        <name>Mg(2+)</name>
        <dbReference type="ChEBI" id="CHEBI:18420"/>
    </cofactor>
</comment>
<dbReference type="EMBL" id="JACETM010000013">
    <property type="protein sequence ID" value="MBA4723972.1"/>
    <property type="molecule type" value="Genomic_DNA"/>
</dbReference>
<evidence type="ECO:0000256" key="4">
    <source>
        <dbReference type="HAMAP-Rule" id="MF_02095"/>
    </source>
</evidence>
<keyword evidence="4" id="KW-1003">Cell membrane</keyword>
<feature type="binding site" evidence="4">
    <location>
        <position position="92"/>
    </location>
    <ligand>
        <name>Mg(2+)</name>
        <dbReference type="ChEBI" id="CHEBI:18420"/>
        <label>1</label>
    </ligand>
</feature>
<protein>
    <recommendedName>
        <fullName evidence="4">3'(2'),5'-bisphosphate nucleotidase CysQ</fullName>
        <ecNumber evidence="4">3.1.3.7</ecNumber>
    </recommendedName>
    <alternativeName>
        <fullName evidence="4">3'(2'),5-bisphosphonucleoside 3'(2')-phosphohydrolase</fullName>
    </alternativeName>
    <alternativeName>
        <fullName evidence="4">3'-phosphoadenosine 5'-phosphate phosphatase</fullName>
        <shortName evidence="4">PAP phosphatase</shortName>
    </alternativeName>
</protein>
<evidence type="ECO:0000313" key="6">
    <source>
        <dbReference type="EMBL" id="MBA4723972.1"/>
    </source>
</evidence>
<feature type="binding site" evidence="5">
    <location>
        <position position="92"/>
    </location>
    <ligand>
        <name>Mg(2+)</name>
        <dbReference type="ChEBI" id="CHEBI:18420"/>
        <label>1</label>
        <note>catalytic</note>
    </ligand>
</feature>
<dbReference type="InterPro" id="IPR050725">
    <property type="entry name" value="CysQ/Inositol_MonoPase"/>
</dbReference>
<feature type="binding site" evidence="4">
    <location>
        <position position="94"/>
    </location>
    <ligand>
        <name>Mg(2+)</name>
        <dbReference type="ChEBI" id="CHEBI:18420"/>
        <label>1</label>
    </ligand>
</feature>
<comment type="similarity">
    <text evidence="4">Belongs to the inositol monophosphatase superfamily. CysQ family.</text>
</comment>
<feature type="binding site" evidence="4">
    <location>
        <position position="73"/>
    </location>
    <ligand>
        <name>substrate</name>
    </ligand>
</feature>
<dbReference type="Gene3D" id="3.40.190.80">
    <property type="match status" value="1"/>
</dbReference>
<gene>
    <name evidence="4" type="primary">cysQ</name>
    <name evidence="6" type="ORF">H2021_02025</name>
</gene>
<comment type="catalytic activity">
    <reaction evidence="1 4">
        <text>adenosine 3',5'-bisphosphate + H2O = AMP + phosphate</text>
        <dbReference type="Rhea" id="RHEA:10040"/>
        <dbReference type="ChEBI" id="CHEBI:15377"/>
        <dbReference type="ChEBI" id="CHEBI:43474"/>
        <dbReference type="ChEBI" id="CHEBI:58343"/>
        <dbReference type="ChEBI" id="CHEBI:456215"/>
        <dbReference type="EC" id="3.1.3.7"/>
    </reaction>
</comment>
<evidence type="ECO:0000256" key="1">
    <source>
        <dbReference type="ARBA" id="ARBA00001625"/>
    </source>
</evidence>
<dbReference type="EC" id="3.1.3.7" evidence="4"/>
<name>A0A838YN45_9GAMM</name>
<dbReference type="HAMAP" id="MF_02095">
    <property type="entry name" value="CysQ"/>
    <property type="match status" value="1"/>
</dbReference>